<reference evidence="2 3" key="1">
    <citation type="submission" date="2016-10" db="EMBL/GenBank/DDBJ databases">
        <authorList>
            <person name="de Groot N.N."/>
        </authorList>
    </citation>
    <scope>NUCLEOTIDE SEQUENCE [LARGE SCALE GENOMIC DNA]</scope>
    <source>
        <strain evidence="2 3">DSM 21035</strain>
    </source>
</reference>
<evidence type="ECO:0000256" key="1">
    <source>
        <dbReference type="SAM" id="SignalP"/>
    </source>
</evidence>
<evidence type="ECO:0000313" key="3">
    <source>
        <dbReference type="Proteomes" id="UP000198999"/>
    </source>
</evidence>
<dbReference type="OrthoDB" id="3521766at2"/>
<dbReference type="STRING" id="419940.SAMN05421824_1494"/>
<evidence type="ECO:0008006" key="4">
    <source>
        <dbReference type="Google" id="ProtNLM"/>
    </source>
</evidence>
<sequence>MKRLWLIVFFCVASICFANTSTEAYPPIVFPKAEVLNQFTTRIPIKLVDHLIVVEAQLQDNKGNFIIDTGSKALILNSVHFDNLYEFNRKQNNASGVNAVLDQSFEKQIDEFYLNGFKFYDKVSDVINLSHIEKSKKIKILGVIGYSILKDYEIFVVNGKWITDPDHPVGEYDGEGYINSVYMMK</sequence>
<dbReference type="InterPro" id="IPR021109">
    <property type="entry name" value="Peptidase_aspartic_dom_sf"/>
</dbReference>
<dbReference type="RefSeq" id="WP_092578112.1">
    <property type="nucleotide sequence ID" value="NZ_FOFN01000002.1"/>
</dbReference>
<evidence type="ECO:0000313" key="2">
    <source>
        <dbReference type="EMBL" id="SEQ37997.1"/>
    </source>
</evidence>
<dbReference type="EMBL" id="FOFN01000002">
    <property type="protein sequence ID" value="SEQ37997.1"/>
    <property type="molecule type" value="Genomic_DNA"/>
</dbReference>
<keyword evidence="3" id="KW-1185">Reference proteome</keyword>
<gene>
    <name evidence="2" type="ORF">SAMN05421824_1494</name>
</gene>
<dbReference type="Gene3D" id="2.40.70.10">
    <property type="entry name" value="Acid Proteases"/>
    <property type="match status" value="1"/>
</dbReference>
<feature type="chain" id="PRO_5011715146" description="Aspartyl protease" evidence="1">
    <location>
        <begin position="19"/>
        <end position="185"/>
    </location>
</feature>
<protein>
    <recommendedName>
        <fullName evidence="4">Aspartyl protease</fullName>
    </recommendedName>
</protein>
<keyword evidence="1" id="KW-0732">Signal</keyword>
<organism evidence="2 3">
    <name type="scientific">Hyunsoonleella jejuensis</name>
    <dbReference type="NCBI Taxonomy" id="419940"/>
    <lineage>
        <taxon>Bacteria</taxon>
        <taxon>Pseudomonadati</taxon>
        <taxon>Bacteroidota</taxon>
        <taxon>Flavobacteriia</taxon>
        <taxon>Flavobacteriales</taxon>
        <taxon>Flavobacteriaceae</taxon>
    </lineage>
</organism>
<dbReference type="AlphaFoldDB" id="A0A1H9FJD5"/>
<name>A0A1H9FJD5_9FLAO</name>
<feature type="signal peptide" evidence="1">
    <location>
        <begin position="1"/>
        <end position="18"/>
    </location>
</feature>
<dbReference type="Proteomes" id="UP000198999">
    <property type="component" value="Unassembled WGS sequence"/>
</dbReference>
<accession>A0A1H9FJD5</accession>
<proteinExistence type="predicted"/>